<keyword evidence="1" id="KW-1133">Transmembrane helix</keyword>
<evidence type="ECO:0000313" key="3">
    <source>
        <dbReference type="EMBL" id="AUW94089.1"/>
    </source>
</evidence>
<name>A0ABN5H2N8_9FIRM</name>
<feature type="domain" description="TadE-like" evidence="2">
    <location>
        <begin position="73"/>
        <end position="111"/>
    </location>
</feature>
<keyword evidence="4" id="KW-1185">Reference proteome</keyword>
<organism evidence="3 4">
    <name type="scientific">Sulfobacillus thermotolerans</name>
    <dbReference type="NCBI Taxonomy" id="338644"/>
    <lineage>
        <taxon>Bacteria</taxon>
        <taxon>Bacillati</taxon>
        <taxon>Bacillota</taxon>
        <taxon>Clostridia</taxon>
        <taxon>Eubacteriales</taxon>
        <taxon>Clostridiales Family XVII. Incertae Sedis</taxon>
        <taxon>Sulfobacillus</taxon>
    </lineage>
</organism>
<evidence type="ECO:0000256" key="1">
    <source>
        <dbReference type="SAM" id="Phobius"/>
    </source>
</evidence>
<reference evidence="3 4" key="1">
    <citation type="journal article" date="2019" name="Sci. Rep.">
        <title>Sulfobacillus thermotolerans: new insights into resistance and metabolic capacities of acidophilic chemolithotrophs.</title>
        <authorList>
            <person name="Panyushkina A.E."/>
            <person name="Babenko V.V."/>
            <person name="Nikitina A.S."/>
            <person name="Selezneva O.V."/>
            <person name="Tsaplina I.A."/>
            <person name="Letarova M.A."/>
            <person name="Kostryukova E.S."/>
            <person name="Letarov A.V."/>
        </authorList>
    </citation>
    <scope>NUCLEOTIDE SEQUENCE [LARGE SCALE GENOMIC DNA]</scope>
    <source>
        <strain evidence="3 4">Kr1</strain>
    </source>
</reference>
<feature type="transmembrane region" description="Helical" evidence="1">
    <location>
        <begin position="73"/>
        <end position="97"/>
    </location>
</feature>
<dbReference type="Proteomes" id="UP000325292">
    <property type="component" value="Chromosome"/>
</dbReference>
<keyword evidence="1" id="KW-0472">Membrane</keyword>
<sequence length="191" mass="21270">MVADDQGRGPQADRGQRGQCVYRKWDLDHNCRIGYDFANRSIAQCANRRIQSNHQQSQYDPVRRVQDRQGNSFIEILLVLPLVLTVIFGTIGIFQWAQVSDIAGNAAQAAAQEWAATGNPTLAQEYVRLTLTNEGYYPSGATAEYVQQGSLDEVTVSLPVQATMWPYYTISSTRSAVEQTGVNNNAPAPWW</sequence>
<evidence type="ECO:0000259" key="2">
    <source>
        <dbReference type="Pfam" id="PF07811"/>
    </source>
</evidence>
<gene>
    <name evidence="3" type="ORF">BXT84_09100</name>
</gene>
<dbReference type="EMBL" id="CP019454">
    <property type="protein sequence ID" value="AUW94089.1"/>
    <property type="molecule type" value="Genomic_DNA"/>
</dbReference>
<evidence type="ECO:0000313" key="4">
    <source>
        <dbReference type="Proteomes" id="UP000325292"/>
    </source>
</evidence>
<dbReference type="InterPro" id="IPR012495">
    <property type="entry name" value="TadE-like_dom"/>
</dbReference>
<keyword evidence="1" id="KW-0812">Transmembrane</keyword>
<accession>A0ABN5H2N8</accession>
<proteinExistence type="predicted"/>
<protein>
    <recommendedName>
        <fullName evidence="2">TadE-like domain-containing protein</fullName>
    </recommendedName>
</protein>
<dbReference type="Pfam" id="PF07811">
    <property type="entry name" value="TadE"/>
    <property type="match status" value="1"/>
</dbReference>